<evidence type="ECO:0000256" key="9">
    <source>
        <dbReference type="ARBA" id="ARBA00022763"/>
    </source>
</evidence>
<evidence type="ECO:0000256" key="12">
    <source>
        <dbReference type="ARBA" id="ARBA00023187"/>
    </source>
</evidence>
<keyword evidence="10 16" id="KW-0833">Ubl conjugation pathway</keyword>
<keyword evidence="11" id="KW-0413">Isomerase</keyword>
<feature type="region of interest" description="Disordered" evidence="17">
    <location>
        <begin position="767"/>
        <end position="786"/>
    </location>
</feature>
<evidence type="ECO:0000256" key="10">
    <source>
        <dbReference type="ARBA" id="ARBA00022786"/>
    </source>
</evidence>
<keyword evidence="13 16" id="KW-0234">DNA repair</keyword>
<evidence type="ECO:0000256" key="8">
    <source>
        <dbReference type="ARBA" id="ARBA00022737"/>
    </source>
</evidence>
<dbReference type="Pfam" id="PF08606">
    <property type="entry name" value="Prp19"/>
    <property type="match status" value="1"/>
</dbReference>
<evidence type="ECO:0000259" key="18">
    <source>
        <dbReference type="PROSITE" id="PS51698"/>
    </source>
</evidence>
<evidence type="ECO:0000256" key="11">
    <source>
        <dbReference type="ARBA" id="ARBA00023110"/>
    </source>
</evidence>
<dbReference type="InterPro" id="IPR038959">
    <property type="entry name" value="Prp19"/>
</dbReference>
<dbReference type="GO" id="GO:0071006">
    <property type="term" value="C:U2-type catalytic step 1 spliceosome"/>
    <property type="evidence" value="ECO:0007669"/>
    <property type="project" value="TreeGrafter"/>
</dbReference>
<comment type="similarity">
    <text evidence="3 16">Belongs to the WD repeat PRP19 family.</text>
</comment>
<proteinExistence type="inferred from homology"/>
<dbReference type="InterPro" id="IPR036322">
    <property type="entry name" value="WD40_repeat_dom_sf"/>
</dbReference>
<dbReference type="GO" id="GO:0061630">
    <property type="term" value="F:ubiquitin protein ligase activity"/>
    <property type="evidence" value="ECO:0007669"/>
    <property type="project" value="UniProtKB-UniRule"/>
</dbReference>
<dbReference type="GO" id="GO:0003755">
    <property type="term" value="F:peptidyl-prolyl cis-trans isomerase activity"/>
    <property type="evidence" value="ECO:0007669"/>
    <property type="project" value="UniProtKB-KW"/>
</dbReference>
<dbReference type="SMART" id="SM00504">
    <property type="entry name" value="Ubox"/>
    <property type="match status" value="1"/>
</dbReference>
<comment type="subcellular location">
    <subcellularLocation>
        <location evidence="1 16">Nucleus</location>
    </subcellularLocation>
</comment>
<evidence type="ECO:0000256" key="2">
    <source>
        <dbReference type="ARBA" id="ARBA00004906"/>
    </source>
</evidence>
<evidence type="ECO:0000256" key="5">
    <source>
        <dbReference type="ARBA" id="ARBA00022664"/>
    </source>
</evidence>
<keyword evidence="5 16" id="KW-0507">mRNA processing</keyword>
<feature type="compositionally biased region" description="Basic residues" evidence="17">
    <location>
        <begin position="769"/>
        <end position="782"/>
    </location>
</feature>
<keyword evidence="14 16" id="KW-0539">Nucleus</keyword>
<dbReference type="InterPro" id="IPR013915">
    <property type="entry name" value="Prp19_cc"/>
</dbReference>
<dbReference type="GO" id="GO:0000974">
    <property type="term" value="C:Prp19 complex"/>
    <property type="evidence" value="ECO:0007669"/>
    <property type="project" value="UniProtKB-UniRule"/>
</dbReference>
<dbReference type="SUPFAM" id="SSF50978">
    <property type="entry name" value="WD40 repeat-like"/>
    <property type="match status" value="1"/>
</dbReference>
<dbReference type="EC" id="2.3.2.27" evidence="16"/>
<dbReference type="GO" id="GO:0000398">
    <property type="term" value="P:mRNA splicing, via spliceosome"/>
    <property type="evidence" value="ECO:0007669"/>
    <property type="project" value="InterPro"/>
</dbReference>
<evidence type="ECO:0000256" key="14">
    <source>
        <dbReference type="ARBA" id="ARBA00023242"/>
    </source>
</evidence>
<dbReference type="Gene3D" id="2.130.10.10">
    <property type="entry name" value="YVTN repeat-like/Quinoprotein amine dehydrogenase"/>
    <property type="match status" value="1"/>
</dbReference>
<comment type="pathway">
    <text evidence="2 16">Protein modification; protein ubiquitination.</text>
</comment>
<dbReference type="GO" id="GO:0005737">
    <property type="term" value="C:cytoplasm"/>
    <property type="evidence" value="ECO:0007669"/>
    <property type="project" value="TreeGrafter"/>
</dbReference>
<gene>
    <name evidence="19" type="primary">PRPF19</name>
    <name evidence="19" type="ORF">O9K51_07741</name>
</gene>
<evidence type="ECO:0000256" key="15">
    <source>
        <dbReference type="PROSITE-ProRule" id="PRU00221"/>
    </source>
</evidence>
<dbReference type="AlphaFoldDB" id="A0AB34FLN0"/>
<organism evidence="19 20">
    <name type="scientific">Purpureocillium lavendulum</name>
    <dbReference type="NCBI Taxonomy" id="1247861"/>
    <lineage>
        <taxon>Eukaryota</taxon>
        <taxon>Fungi</taxon>
        <taxon>Dikarya</taxon>
        <taxon>Ascomycota</taxon>
        <taxon>Pezizomycotina</taxon>
        <taxon>Sordariomycetes</taxon>
        <taxon>Hypocreomycetidae</taxon>
        <taxon>Hypocreales</taxon>
        <taxon>Ophiocordycipitaceae</taxon>
        <taxon>Purpureocillium</taxon>
    </lineage>
</organism>
<feature type="compositionally biased region" description="Polar residues" evidence="17">
    <location>
        <begin position="858"/>
        <end position="868"/>
    </location>
</feature>
<feature type="repeat" description="WD" evidence="15">
    <location>
        <begin position="261"/>
        <end position="302"/>
    </location>
</feature>
<dbReference type="PROSITE" id="PS51698">
    <property type="entry name" value="U_BOX"/>
    <property type="match status" value="1"/>
</dbReference>
<dbReference type="Proteomes" id="UP001163105">
    <property type="component" value="Unassembled WGS sequence"/>
</dbReference>
<keyword evidence="9 16" id="KW-0227">DNA damage</keyword>
<comment type="caution">
    <text evidence="19">The sequence shown here is derived from an EMBL/GenBank/DDBJ whole genome shotgun (WGS) entry which is preliminary data.</text>
</comment>
<dbReference type="SMART" id="SM00320">
    <property type="entry name" value="WD40"/>
    <property type="match status" value="4"/>
</dbReference>
<keyword evidence="8" id="KW-0677">Repeat</keyword>
<dbReference type="InterPro" id="IPR003613">
    <property type="entry name" value="Ubox_domain"/>
</dbReference>
<keyword evidence="12 16" id="KW-0508">mRNA splicing</keyword>
<protein>
    <recommendedName>
        <fullName evidence="16">Pre-mRNA-processing factor 19</fullName>
        <ecNumber evidence="16">2.3.2.27</ecNumber>
    </recommendedName>
</protein>
<feature type="domain" description="U-box" evidence="18">
    <location>
        <begin position="1"/>
        <end position="71"/>
    </location>
</feature>
<keyword evidence="11" id="KW-0697">Rotamase</keyword>
<keyword evidence="7 16" id="KW-0747">Spliceosome</keyword>
<dbReference type="EMBL" id="JAQHRD010000006">
    <property type="protein sequence ID" value="KAJ6439850.1"/>
    <property type="molecule type" value="Genomic_DNA"/>
</dbReference>
<evidence type="ECO:0000313" key="20">
    <source>
        <dbReference type="Proteomes" id="UP001163105"/>
    </source>
</evidence>
<name>A0AB34FLN0_9HYPO</name>
<dbReference type="GO" id="GO:0070534">
    <property type="term" value="P:protein K63-linked ubiquitination"/>
    <property type="evidence" value="ECO:0007669"/>
    <property type="project" value="UniProtKB-UniRule"/>
</dbReference>
<evidence type="ECO:0000256" key="6">
    <source>
        <dbReference type="ARBA" id="ARBA00022679"/>
    </source>
</evidence>
<keyword evidence="6 16" id="KW-0808">Transferase</keyword>
<dbReference type="PROSITE" id="PS50082">
    <property type="entry name" value="WD_REPEATS_2"/>
    <property type="match status" value="1"/>
</dbReference>
<dbReference type="PANTHER" id="PTHR43995:SF1">
    <property type="entry name" value="PRE-MRNA-PROCESSING FACTOR 19"/>
    <property type="match status" value="1"/>
</dbReference>
<evidence type="ECO:0000256" key="16">
    <source>
        <dbReference type="RuleBase" id="RU367101"/>
    </source>
</evidence>
<dbReference type="InterPro" id="IPR055340">
    <property type="entry name" value="RING-Ubox_PRP19"/>
</dbReference>
<dbReference type="CDD" id="cd16656">
    <property type="entry name" value="RING-Ubox_PRP19"/>
    <property type="match status" value="1"/>
</dbReference>
<feature type="region of interest" description="Disordered" evidence="17">
    <location>
        <begin position="838"/>
        <end position="868"/>
    </location>
</feature>
<comment type="function">
    <text evidence="16">Ubiquitin-protein ligase which is mainly involved pre-mRNA splicing and DNA repair. Required for pre-mRNA splicing as component of the spliceosome.</text>
</comment>
<keyword evidence="20" id="KW-1185">Reference proteome</keyword>
<feature type="compositionally biased region" description="Basic and acidic residues" evidence="17">
    <location>
        <begin position="658"/>
        <end position="680"/>
    </location>
</feature>
<evidence type="ECO:0000256" key="1">
    <source>
        <dbReference type="ARBA" id="ARBA00004123"/>
    </source>
</evidence>
<comment type="subunit">
    <text evidence="16">Homotetramer.</text>
</comment>
<sequence length="981" mass="106322">MLCGISGEAPQEPVVSKKSGVVYEKRLIEQYINEHGTEPSTGEALVAEDLLPIKSSAVVRPRPPTLTSIPALLATFQNEWDTLALETYNLKEQLARTREELATALYQHDAAVRVVARLTRERDEARDALSKVTVTDGAVNGDEMAVDSIEVLPEELAERRKKRPVPEGWVTADELSAFDSEASNSLPLSQATSLSLEGDYAALGGLKGQGAIYSVQADNLEREVAVNEPVTDTLWAGSKLFFATSKGAVKVYEAGNEVAALSEHAGAATALSAHPGGQLLGSVGTDKSVVFYDTETMKRVSRAYTDASLTTCAFHPDGHLFAAGTVTGDVKLFMTKTLEQAAAFKLGAPVQALAFSENGFWLAATAKGQTTVTIFDLRKEGDAATAKVLETGGPVQSLAWDYTGQYLATGGASGITIQQYAKSSKKWSEPFRNAVPAVSVRWAASAKKLVSVNGDGVAGTQLTLTLTLHHHQFAALGLNLNLPLFTTDFPFPLLHEHVSLPPKPDDPRRTHACSRIALDDERHAHITPVAHRSGKASRPVIYAKLAYANVVSWQVRRNSSTFQASPPASLPPFSSPGRPRPCLAFTSRNEHIALGHGSGAASTFTMARAGDGGSLFVEVDDFDDLDIIEISDPNRPTRIASLLNPTRPQSSSASVSSRRSDRSRESRWEQQPRRSARWERPPPPPPPRSQTTTTVIDLTDEPDSPVMERRPPPAPPAVPGRNPRRTNSQRPSPPRLARSDSTFVGPGAVIDLTGDSPRENRRLESAHQLRVRHPHPPGRQHLPRPVPSDHDHLIELELMSTPNLLTTFRTGVRHVVDTLFNAELLRSGYQPTFESLGTFSPREPSPKPPMEEVPPTRSGFTRDTCGNTEDTEERVVVCPACNEELAYDPTQPATQGSTATAGRKRKRAPGEHHFWALKKCGHVYCADCFEGRKPTKASPHGVGFRGQGARLPTSAPHDLKCAVGGCETKVTAKTEWIGIFL</sequence>
<dbReference type="FunFam" id="3.30.40.10:FF:000027">
    <property type="entry name" value="Pre-mRNA-processing factor 19, putative"/>
    <property type="match status" value="1"/>
</dbReference>
<accession>A0AB34FLN0</accession>
<dbReference type="InterPro" id="IPR013083">
    <property type="entry name" value="Znf_RING/FYVE/PHD"/>
</dbReference>
<dbReference type="SUPFAM" id="SSF57850">
    <property type="entry name" value="RING/U-box"/>
    <property type="match status" value="1"/>
</dbReference>
<keyword evidence="4 15" id="KW-0853">WD repeat</keyword>
<dbReference type="PANTHER" id="PTHR43995">
    <property type="entry name" value="PRE-MRNA-PROCESSING FACTOR 19"/>
    <property type="match status" value="1"/>
</dbReference>
<dbReference type="Gene3D" id="3.30.40.10">
    <property type="entry name" value="Zinc/RING finger domain, C3HC4 (zinc finger)"/>
    <property type="match status" value="1"/>
</dbReference>
<evidence type="ECO:0000256" key="4">
    <source>
        <dbReference type="ARBA" id="ARBA00022574"/>
    </source>
</evidence>
<feature type="region of interest" description="Disordered" evidence="17">
    <location>
        <begin position="637"/>
        <end position="759"/>
    </location>
</feature>
<dbReference type="InterPro" id="IPR001680">
    <property type="entry name" value="WD40_rpt"/>
</dbReference>
<comment type="catalytic activity">
    <reaction evidence="16">
        <text>S-ubiquitinyl-[E2 ubiquitin-conjugating enzyme]-L-cysteine + [acceptor protein]-L-lysine = [E2 ubiquitin-conjugating enzyme]-L-cysteine + N(6)-ubiquitinyl-[acceptor protein]-L-lysine.</text>
        <dbReference type="EC" id="2.3.2.27"/>
    </reaction>
</comment>
<evidence type="ECO:0000256" key="7">
    <source>
        <dbReference type="ARBA" id="ARBA00022728"/>
    </source>
</evidence>
<dbReference type="InterPro" id="IPR015943">
    <property type="entry name" value="WD40/YVTN_repeat-like_dom_sf"/>
</dbReference>
<dbReference type="GO" id="GO:0006281">
    <property type="term" value="P:DNA repair"/>
    <property type="evidence" value="ECO:0007669"/>
    <property type="project" value="UniProtKB-KW"/>
</dbReference>
<evidence type="ECO:0000313" key="19">
    <source>
        <dbReference type="EMBL" id="KAJ6439850.1"/>
    </source>
</evidence>
<dbReference type="Pfam" id="PF00400">
    <property type="entry name" value="WD40"/>
    <property type="match status" value="1"/>
</dbReference>
<evidence type="ECO:0000256" key="17">
    <source>
        <dbReference type="SAM" id="MobiDB-lite"/>
    </source>
</evidence>
<evidence type="ECO:0000256" key="3">
    <source>
        <dbReference type="ARBA" id="ARBA00006388"/>
    </source>
</evidence>
<reference evidence="19" key="1">
    <citation type="submission" date="2023-01" db="EMBL/GenBank/DDBJ databases">
        <title>The growth and conidiation of Purpureocillium lavendulum are regulated by nitrogen source and histone H3K14 acetylation.</title>
        <authorList>
            <person name="Tang P."/>
            <person name="Han J."/>
            <person name="Zhang C."/>
            <person name="Tang P."/>
            <person name="Qi F."/>
            <person name="Zhang K."/>
            <person name="Liang L."/>
        </authorList>
    </citation>
    <scope>NUCLEOTIDE SEQUENCE</scope>
    <source>
        <strain evidence="19">YMF1.00683</strain>
    </source>
</reference>
<evidence type="ECO:0000256" key="13">
    <source>
        <dbReference type="ARBA" id="ARBA00023204"/>
    </source>
</evidence>